<sequence length="374" mass="40357">MLSCSKNWNNFYKKPADFLSKISFLLVTGLLVAPIMSAHAETDRVSTDFSDRLSNVDPPDQVNSPNHPGPLTPYFNAGCALYGVDDYLLNDSYFFCVNDQGFQFNFFIDGGDYEGLDYNNKLGLLFASAGDDAVPKEFRGDILAIAPIPENCDAIALDSLGPVMVGNRAMEEVDGIAFDNQGNLFGWAQEAGLFKVNADASPLVGEMLLNQPGEVEDIAVVGDCIIGLLNQGQLGQAEDGHSKDVNAAVDTNGVIKANYVMYCPGQPLQTPCETEVVNALREYKAVEIEAIEILPALSLSEETTKVLLGFHTNSHVGHSNGNPPPGNGSYNTLVLGILDVTNCSLQTQTIYDIPRHIIETDNLDVEGLAMVCPI</sequence>
<evidence type="ECO:0000256" key="1">
    <source>
        <dbReference type="SAM" id="SignalP"/>
    </source>
</evidence>
<dbReference type="HOGENOM" id="CLU_739509_0_0_6"/>
<evidence type="ECO:0000313" key="2">
    <source>
        <dbReference type="EMBL" id="BAP56999.1"/>
    </source>
</evidence>
<dbReference type="STRING" id="40754.THII_2702"/>
<dbReference type="OrthoDB" id="5630137at2"/>
<dbReference type="KEGG" id="tig:THII_2702"/>
<proteinExistence type="predicted"/>
<evidence type="ECO:0008006" key="4">
    <source>
        <dbReference type="Google" id="ProtNLM"/>
    </source>
</evidence>
<accession>A0A090AI36</accession>
<feature type="chain" id="PRO_5001852829" description="Secreted protein" evidence="1">
    <location>
        <begin position="41"/>
        <end position="374"/>
    </location>
</feature>
<protein>
    <recommendedName>
        <fullName evidence="4">Secreted protein</fullName>
    </recommendedName>
</protein>
<gene>
    <name evidence="2" type="ORF">THII_2702</name>
</gene>
<name>A0A090AI36_9GAMM</name>
<keyword evidence="3" id="KW-1185">Reference proteome</keyword>
<evidence type="ECO:0000313" key="3">
    <source>
        <dbReference type="Proteomes" id="UP000031623"/>
    </source>
</evidence>
<organism evidence="2 3">
    <name type="scientific">Thioploca ingrica</name>
    <dbReference type="NCBI Taxonomy" id="40754"/>
    <lineage>
        <taxon>Bacteria</taxon>
        <taxon>Pseudomonadati</taxon>
        <taxon>Pseudomonadota</taxon>
        <taxon>Gammaproteobacteria</taxon>
        <taxon>Thiotrichales</taxon>
        <taxon>Thiotrichaceae</taxon>
        <taxon>Thioploca</taxon>
    </lineage>
</organism>
<dbReference type="Proteomes" id="UP000031623">
    <property type="component" value="Chromosome"/>
</dbReference>
<dbReference type="EMBL" id="AP014633">
    <property type="protein sequence ID" value="BAP56999.1"/>
    <property type="molecule type" value="Genomic_DNA"/>
</dbReference>
<reference evidence="2 3" key="1">
    <citation type="journal article" date="2014" name="ISME J.">
        <title>Ecophysiology of Thioploca ingrica as revealed by the complete genome sequence supplemented with proteomic evidence.</title>
        <authorList>
            <person name="Kojima H."/>
            <person name="Ogura Y."/>
            <person name="Yamamoto N."/>
            <person name="Togashi T."/>
            <person name="Mori H."/>
            <person name="Watanabe T."/>
            <person name="Nemoto F."/>
            <person name="Kurokawa K."/>
            <person name="Hayashi T."/>
            <person name="Fukui M."/>
        </authorList>
    </citation>
    <scope>NUCLEOTIDE SEQUENCE [LARGE SCALE GENOMIC DNA]</scope>
</reference>
<dbReference type="AlphaFoldDB" id="A0A090AI36"/>
<feature type="signal peptide" evidence="1">
    <location>
        <begin position="1"/>
        <end position="40"/>
    </location>
</feature>
<keyword evidence="1" id="KW-0732">Signal</keyword>